<proteinExistence type="predicted"/>
<accession>A0A1X7UWZ4</accession>
<protein>
    <submittedName>
        <fullName evidence="1">Uncharacterized protein</fullName>
    </submittedName>
</protein>
<reference evidence="1" key="1">
    <citation type="submission" date="2017-05" db="UniProtKB">
        <authorList>
            <consortium name="EnsemblMetazoa"/>
        </authorList>
    </citation>
    <scope>IDENTIFICATION</scope>
</reference>
<dbReference type="EnsemblMetazoa" id="Aqu2.1.32201_001">
    <property type="protein sequence ID" value="Aqu2.1.32201_001"/>
    <property type="gene ID" value="Aqu2.1.32201"/>
</dbReference>
<evidence type="ECO:0000313" key="1">
    <source>
        <dbReference type="EnsemblMetazoa" id="Aqu2.1.32201_001"/>
    </source>
</evidence>
<dbReference type="AlphaFoldDB" id="A0A1X7UWZ4"/>
<organism evidence="1">
    <name type="scientific">Amphimedon queenslandica</name>
    <name type="common">Sponge</name>
    <dbReference type="NCBI Taxonomy" id="400682"/>
    <lineage>
        <taxon>Eukaryota</taxon>
        <taxon>Metazoa</taxon>
        <taxon>Porifera</taxon>
        <taxon>Demospongiae</taxon>
        <taxon>Heteroscleromorpha</taxon>
        <taxon>Haplosclerida</taxon>
        <taxon>Niphatidae</taxon>
        <taxon>Amphimedon</taxon>
    </lineage>
</organism>
<name>A0A1X7UWZ4_AMPQE</name>
<dbReference type="InParanoid" id="A0A1X7UWZ4"/>
<sequence>TNKEMKSVITMFVMQYLLANSTDSDEITLCYRT</sequence>